<organism evidence="1 2">
    <name type="scientific">Rhodanobacter fulvus Jip2</name>
    <dbReference type="NCBI Taxonomy" id="1163408"/>
    <lineage>
        <taxon>Bacteria</taxon>
        <taxon>Pseudomonadati</taxon>
        <taxon>Pseudomonadota</taxon>
        <taxon>Gammaproteobacteria</taxon>
        <taxon>Lysobacterales</taxon>
        <taxon>Rhodanobacteraceae</taxon>
        <taxon>Rhodanobacter</taxon>
    </lineage>
</organism>
<reference evidence="1 2" key="1">
    <citation type="journal article" date="2012" name="J. Bacteriol.">
        <title>Genome sequences for six rhodanobacter strains, isolated from soils and the terrestrial subsurface, with variable denitrification capabilities.</title>
        <authorList>
            <person name="Kostka J.E."/>
            <person name="Green S.J."/>
            <person name="Rishishwar L."/>
            <person name="Prakash O."/>
            <person name="Katz L.S."/>
            <person name="Marino-Ramirez L."/>
            <person name="Jordan I.K."/>
            <person name="Munk C."/>
            <person name="Ivanova N."/>
            <person name="Mikhailova N."/>
            <person name="Watson D.B."/>
            <person name="Brown S.D."/>
            <person name="Palumbo A.V."/>
            <person name="Brooks S.C."/>
        </authorList>
    </citation>
    <scope>NUCLEOTIDE SEQUENCE [LARGE SCALE GENOMIC DNA]</scope>
    <source>
        <strain evidence="2">Jip2T</strain>
    </source>
</reference>
<evidence type="ECO:0000313" key="1">
    <source>
        <dbReference type="EMBL" id="EIL87078.1"/>
    </source>
</evidence>
<protein>
    <submittedName>
        <fullName evidence="1">Hemagglutinin/hemolysin-like protein</fullName>
    </submittedName>
</protein>
<feature type="non-terminal residue" evidence="1">
    <location>
        <position position="1"/>
    </location>
</feature>
<gene>
    <name evidence="1" type="ORF">UU9_17063</name>
</gene>
<dbReference type="eggNOG" id="COG3210">
    <property type="taxonomic scope" value="Bacteria"/>
</dbReference>
<feature type="non-terminal residue" evidence="1">
    <location>
        <position position="388"/>
    </location>
</feature>
<accession>I4VIN7</accession>
<comment type="caution">
    <text evidence="1">The sequence shown here is derived from an EMBL/GenBank/DDBJ whole genome shotgun (WGS) entry which is preliminary data.</text>
</comment>
<dbReference type="AlphaFoldDB" id="I4VIN7"/>
<evidence type="ECO:0000313" key="2">
    <source>
        <dbReference type="Proteomes" id="UP000004210"/>
    </source>
</evidence>
<name>I4VIN7_9GAMM</name>
<dbReference type="Proteomes" id="UP000004210">
    <property type="component" value="Unassembled WGS sequence"/>
</dbReference>
<sequence length="388" mass="40304">AASEAASGAMTNYLADHHIDPNSAEGRTLMELASAAVGGAVGGGAGAVTAMDGEKYNRQLHPDYVQHLLSQAEAFAEQQCGCTLSQLPQDQQDQWVDNARQTLLVTAQRLQDDTFNAKFDGAPLDAAAEAFIQNDSFGEWIGGTYYDMSYANAEQRADPNINGYALYQRLNSDDNGGLGALLPATGYSLEQYYVLGRNDYNSGEPQSQAMDEAIYQAQQQSGKDFLAFQGNLALNGMVAGLTGGLGNVAVEATAGTRMGSILEYALTTRTGTAASGALVNAGAQAAKKDGHVDLVEVGTTAASGYLGLGRGFWWNTALGAGANAVNTEYGNLANGTDDNVWLGGATGGMTTGAGYGVGGLATNRLSRGQPGALGPVIWGNFIRDALIN</sequence>
<dbReference type="EMBL" id="AJXU01000091">
    <property type="protein sequence ID" value="EIL87078.1"/>
    <property type="molecule type" value="Genomic_DNA"/>
</dbReference>
<proteinExistence type="predicted"/>
<keyword evidence="2" id="KW-1185">Reference proteome</keyword>